<evidence type="ECO:0000256" key="1">
    <source>
        <dbReference type="SAM" id="MobiDB-lite"/>
    </source>
</evidence>
<evidence type="ECO:0000313" key="3">
    <source>
        <dbReference type="EMBL" id="ODQ85722.1"/>
    </source>
</evidence>
<sequence length="251" mass="26972">MSRTVAVVWHASFCVVAGVLYFFFVLPRWPELMGDTPHTLGTVLRIVVGALIGLAALPVVFTLLRTRRPEFGTPQMALTLRTWSIALHVLAGVLIIGAAVSEIWLSLDDAGRWLFGIYGAAAAVALLGIFAFYLASVAEMPPPPPKPLKVKAPKQRRRGRGEAEGEVEAEGTAEAEVGEAEETEPAGTEEPVVAETAEEAEAAEKTEAAEAAEADPGADDDESEGGKLRNRRPEPARRRRRRLRGGVAVED</sequence>
<dbReference type="InterPro" id="IPR058689">
    <property type="entry name" value="LUCA"/>
</dbReference>
<gene>
    <name evidence="3" type="ORF">BHQ18_28615</name>
</gene>
<reference evidence="4" key="1">
    <citation type="submission" date="2016-09" db="EMBL/GenBank/DDBJ databases">
        <authorList>
            <person name="Greninger A.L."/>
            <person name="Jerome K.R."/>
            <person name="Mcnair B."/>
            <person name="Wallis C."/>
            <person name="Fang F."/>
        </authorList>
    </citation>
    <scope>NUCLEOTIDE SEQUENCE [LARGE SCALE GENOMIC DNA]</scope>
    <source>
        <strain evidence="4">M6</strain>
    </source>
</reference>
<feature type="compositionally biased region" description="Low complexity" evidence="1">
    <location>
        <begin position="185"/>
        <end position="195"/>
    </location>
</feature>
<dbReference type="AlphaFoldDB" id="A0A1E3R8L8"/>
<keyword evidence="2" id="KW-0472">Membrane</keyword>
<feature type="transmembrane region" description="Helical" evidence="2">
    <location>
        <begin position="7"/>
        <end position="26"/>
    </location>
</feature>
<name>A0A1E3R8L8_MYCFV</name>
<dbReference type="STRING" id="1776.BHQ18_28615"/>
<feature type="compositionally biased region" description="Acidic residues" evidence="1">
    <location>
        <begin position="210"/>
        <end position="223"/>
    </location>
</feature>
<evidence type="ECO:0008006" key="5">
    <source>
        <dbReference type="Google" id="ProtNLM"/>
    </source>
</evidence>
<evidence type="ECO:0000256" key="2">
    <source>
        <dbReference type="SAM" id="Phobius"/>
    </source>
</evidence>
<feature type="transmembrane region" description="Helical" evidence="2">
    <location>
        <begin position="85"/>
        <end position="107"/>
    </location>
</feature>
<accession>A0A1E3R8L8</accession>
<dbReference type="EMBL" id="MIHA01000045">
    <property type="protein sequence ID" value="ODQ85722.1"/>
    <property type="molecule type" value="Genomic_DNA"/>
</dbReference>
<keyword evidence="2" id="KW-1133">Transmembrane helix</keyword>
<feature type="transmembrane region" description="Helical" evidence="2">
    <location>
        <begin position="46"/>
        <end position="64"/>
    </location>
</feature>
<organism evidence="3 4">
    <name type="scientific">Mycolicibacterium flavescens</name>
    <name type="common">Mycobacterium flavescens</name>
    <dbReference type="NCBI Taxonomy" id="1776"/>
    <lineage>
        <taxon>Bacteria</taxon>
        <taxon>Bacillati</taxon>
        <taxon>Actinomycetota</taxon>
        <taxon>Actinomycetes</taxon>
        <taxon>Mycobacteriales</taxon>
        <taxon>Mycobacteriaceae</taxon>
        <taxon>Mycolicibacterium</taxon>
    </lineage>
</organism>
<feature type="transmembrane region" description="Helical" evidence="2">
    <location>
        <begin position="113"/>
        <end position="135"/>
    </location>
</feature>
<keyword evidence="2" id="KW-0812">Transmembrane</keyword>
<protein>
    <recommendedName>
        <fullName evidence="5">Transmembrane protein</fullName>
    </recommendedName>
</protein>
<keyword evidence="4" id="KW-1185">Reference proteome</keyword>
<feature type="compositionally biased region" description="Basic residues" evidence="1">
    <location>
        <begin position="148"/>
        <end position="159"/>
    </location>
</feature>
<dbReference type="Pfam" id="PF26307">
    <property type="entry name" value="LUCA"/>
    <property type="match status" value="1"/>
</dbReference>
<feature type="compositionally biased region" description="Acidic residues" evidence="1">
    <location>
        <begin position="164"/>
        <end position="184"/>
    </location>
</feature>
<evidence type="ECO:0000313" key="4">
    <source>
        <dbReference type="Proteomes" id="UP000094053"/>
    </source>
</evidence>
<dbReference type="Proteomes" id="UP000094053">
    <property type="component" value="Unassembled WGS sequence"/>
</dbReference>
<feature type="region of interest" description="Disordered" evidence="1">
    <location>
        <begin position="143"/>
        <end position="251"/>
    </location>
</feature>
<feature type="compositionally biased region" description="Basic and acidic residues" evidence="1">
    <location>
        <begin position="224"/>
        <end position="236"/>
    </location>
</feature>
<comment type="caution">
    <text evidence="3">The sequence shown here is derived from an EMBL/GenBank/DDBJ whole genome shotgun (WGS) entry which is preliminary data.</text>
</comment>
<dbReference type="OrthoDB" id="4726219at2"/>
<proteinExistence type="predicted"/>
<dbReference type="RefSeq" id="WP_069417013.1">
    <property type="nucleotide sequence ID" value="NZ_JACKUL010000023.1"/>
</dbReference>